<dbReference type="SUPFAM" id="SSF52172">
    <property type="entry name" value="CheY-like"/>
    <property type="match status" value="1"/>
</dbReference>
<name>A0A944CQ17_9BACI</name>
<dbReference type="Gene3D" id="3.40.50.2300">
    <property type="match status" value="1"/>
</dbReference>
<dbReference type="AlphaFoldDB" id="A0A944CQ17"/>
<dbReference type="SUPFAM" id="SSF52540">
    <property type="entry name" value="P-loop containing nucleoside triphosphate hydrolases"/>
    <property type="match status" value="1"/>
</dbReference>
<dbReference type="GO" id="GO:0005524">
    <property type="term" value="F:ATP binding"/>
    <property type="evidence" value="ECO:0007669"/>
    <property type="project" value="TreeGrafter"/>
</dbReference>
<dbReference type="InterPro" id="IPR027417">
    <property type="entry name" value="P-loop_NTPase"/>
</dbReference>
<dbReference type="InterPro" id="IPR025669">
    <property type="entry name" value="AAA_dom"/>
</dbReference>
<dbReference type="Proteomes" id="UP000761411">
    <property type="component" value="Unassembled WGS sequence"/>
</dbReference>
<dbReference type="GO" id="GO:0016887">
    <property type="term" value="F:ATP hydrolysis activity"/>
    <property type="evidence" value="ECO:0007669"/>
    <property type="project" value="TreeGrafter"/>
</dbReference>
<feature type="domain" description="AAA" evidence="1">
    <location>
        <begin position="139"/>
        <end position="305"/>
    </location>
</feature>
<dbReference type="Pfam" id="PF13614">
    <property type="entry name" value="AAA_31"/>
    <property type="match status" value="1"/>
</dbReference>
<evidence type="ECO:0000313" key="3">
    <source>
        <dbReference type="Proteomes" id="UP000761411"/>
    </source>
</evidence>
<keyword evidence="3" id="KW-1185">Reference proteome</keyword>
<organism evidence="2 3">
    <name type="scientific">Mesobacillus boroniphilus</name>
    <dbReference type="NCBI Taxonomy" id="308892"/>
    <lineage>
        <taxon>Bacteria</taxon>
        <taxon>Bacillati</taxon>
        <taxon>Bacillota</taxon>
        <taxon>Bacilli</taxon>
        <taxon>Bacillales</taxon>
        <taxon>Bacillaceae</taxon>
        <taxon>Mesobacillus</taxon>
    </lineage>
</organism>
<dbReference type="RefSeq" id="WP_213371997.1">
    <property type="nucleotide sequence ID" value="NZ_QTKX01000003.1"/>
</dbReference>
<dbReference type="PANTHER" id="PTHR43384:SF13">
    <property type="entry name" value="SLR0110 PROTEIN"/>
    <property type="match status" value="1"/>
</dbReference>
<protein>
    <recommendedName>
        <fullName evidence="1">AAA domain-containing protein</fullName>
    </recommendedName>
</protein>
<evidence type="ECO:0000259" key="1">
    <source>
        <dbReference type="Pfam" id="PF13614"/>
    </source>
</evidence>
<dbReference type="InterPro" id="IPR011006">
    <property type="entry name" value="CheY-like_superfamily"/>
</dbReference>
<evidence type="ECO:0000313" key="2">
    <source>
        <dbReference type="EMBL" id="MBS8266581.1"/>
    </source>
</evidence>
<dbReference type="InterPro" id="IPR050625">
    <property type="entry name" value="ParA/MinD_ATPase"/>
</dbReference>
<proteinExistence type="predicted"/>
<sequence>MTINWYYFSDTNSPPGEIKTFLHKLDASFTSVTQVESLHKKLAENEHSVLFIRSNPVLNGYDLCQEVSILHPSVYIVLIVPDNMENLKKAMHMGASDILRYSYTFEKMRETILRAKRYMEFRSNKETHNTFKLINGDSRVITVCNPKGGIGRTMLTVNLAASFAKRGKRVAIIDANLQFGEVTMFLNIKTKRTIYEWVKEAYGREELTIDQYMATHESGVSVLAAPLRPEFFEGITETHVRAAIEEVKQYYDVVLIDTPAFISDIHLSCLDLSDEILLVTINDLSVMRISKLYLETLETIRQREKVKVILNKQGKNKSLDLKKIEEILTSEIYSVIPEQDSVSNSSISTGQPFIISNPRSHIGKAVWQLTEKMLAPADGSTSADKRGKRWFLAAK</sequence>
<gene>
    <name evidence="2" type="ORF">DYI25_19340</name>
</gene>
<dbReference type="GO" id="GO:0051782">
    <property type="term" value="P:negative regulation of cell division"/>
    <property type="evidence" value="ECO:0007669"/>
    <property type="project" value="TreeGrafter"/>
</dbReference>
<accession>A0A944CQ17</accession>
<reference evidence="2 3" key="1">
    <citation type="journal article" date="2021" name="Microorganisms">
        <title>Bacterial Dimethylsulfoniopropionate Biosynthesis in the East China Sea.</title>
        <authorList>
            <person name="Liu J."/>
            <person name="Zhang Y."/>
            <person name="Liu J."/>
            <person name="Zhong H."/>
            <person name="Williams B.T."/>
            <person name="Zheng Y."/>
            <person name="Curson A.R.J."/>
            <person name="Sun C."/>
            <person name="Sun H."/>
            <person name="Song D."/>
            <person name="Wagner Mackenzie B."/>
            <person name="Bermejo Martinez A."/>
            <person name="Todd J.D."/>
            <person name="Zhang X.H."/>
        </authorList>
    </citation>
    <scope>NUCLEOTIDE SEQUENCE [LARGE SCALE GENOMIC DNA]</scope>
    <source>
        <strain evidence="2 3">ESS08</strain>
    </source>
</reference>
<dbReference type="Gene3D" id="3.40.50.300">
    <property type="entry name" value="P-loop containing nucleotide triphosphate hydrolases"/>
    <property type="match status" value="1"/>
</dbReference>
<dbReference type="GO" id="GO:0005829">
    <property type="term" value="C:cytosol"/>
    <property type="evidence" value="ECO:0007669"/>
    <property type="project" value="TreeGrafter"/>
</dbReference>
<comment type="caution">
    <text evidence="2">The sequence shown here is derived from an EMBL/GenBank/DDBJ whole genome shotgun (WGS) entry which is preliminary data.</text>
</comment>
<dbReference type="PANTHER" id="PTHR43384">
    <property type="entry name" value="SEPTUM SITE-DETERMINING PROTEIN MIND HOMOLOG, CHLOROPLASTIC-RELATED"/>
    <property type="match status" value="1"/>
</dbReference>
<dbReference type="GO" id="GO:0009898">
    <property type="term" value="C:cytoplasmic side of plasma membrane"/>
    <property type="evidence" value="ECO:0007669"/>
    <property type="project" value="TreeGrafter"/>
</dbReference>
<dbReference type="EMBL" id="QTKX01000003">
    <property type="protein sequence ID" value="MBS8266581.1"/>
    <property type="molecule type" value="Genomic_DNA"/>
</dbReference>